<protein>
    <submittedName>
        <fullName evidence="1">Uncharacterized protein</fullName>
    </submittedName>
</protein>
<comment type="caution">
    <text evidence="1">The sequence shown here is derived from an EMBL/GenBank/DDBJ whole genome shotgun (WGS) entry which is preliminary data.</text>
</comment>
<dbReference type="Proteomes" id="UP000828251">
    <property type="component" value="Unassembled WGS sequence"/>
</dbReference>
<keyword evidence="2" id="KW-1185">Reference proteome</keyword>
<reference evidence="1 2" key="1">
    <citation type="journal article" date="2021" name="Plant Biotechnol. J.">
        <title>Multi-omics assisted identification of the key and species-specific regulatory components of drought-tolerant mechanisms in Gossypium stocksii.</title>
        <authorList>
            <person name="Yu D."/>
            <person name="Ke L."/>
            <person name="Zhang D."/>
            <person name="Wu Y."/>
            <person name="Sun Y."/>
            <person name="Mei J."/>
            <person name="Sun J."/>
            <person name="Sun Y."/>
        </authorList>
    </citation>
    <scope>NUCLEOTIDE SEQUENCE [LARGE SCALE GENOMIC DNA]</scope>
    <source>
        <strain evidence="2">cv. E1</strain>
        <tissue evidence="1">Leaf</tissue>
    </source>
</reference>
<sequence length="119" mass="13411">MQACALITLPSQFCPQKLAVLDLSETKIQQLCSSYSKKAVQTLLNFPVISREEKSGQWTDSKCYYSSYLELANQVAHSMSNLGTNLRAAPPGSILGIKEEFWYTTRQMVVSKQGWKLEE</sequence>
<dbReference type="AlphaFoldDB" id="A0A9D4ALD5"/>
<accession>A0A9D4ALD5</accession>
<organism evidence="1 2">
    <name type="scientific">Gossypium stocksii</name>
    <dbReference type="NCBI Taxonomy" id="47602"/>
    <lineage>
        <taxon>Eukaryota</taxon>
        <taxon>Viridiplantae</taxon>
        <taxon>Streptophyta</taxon>
        <taxon>Embryophyta</taxon>
        <taxon>Tracheophyta</taxon>
        <taxon>Spermatophyta</taxon>
        <taxon>Magnoliopsida</taxon>
        <taxon>eudicotyledons</taxon>
        <taxon>Gunneridae</taxon>
        <taxon>Pentapetalae</taxon>
        <taxon>rosids</taxon>
        <taxon>malvids</taxon>
        <taxon>Malvales</taxon>
        <taxon>Malvaceae</taxon>
        <taxon>Malvoideae</taxon>
        <taxon>Gossypium</taxon>
    </lineage>
</organism>
<proteinExistence type="predicted"/>
<dbReference type="EMBL" id="JAIQCV010000001">
    <property type="protein sequence ID" value="KAH1130141.1"/>
    <property type="molecule type" value="Genomic_DNA"/>
</dbReference>
<gene>
    <name evidence="1" type="ORF">J1N35_001519</name>
</gene>
<evidence type="ECO:0000313" key="2">
    <source>
        <dbReference type="Proteomes" id="UP000828251"/>
    </source>
</evidence>
<evidence type="ECO:0000313" key="1">
    <source>
        <dbReference type="EMBL" id="KAH1130141.1"/>
    </source>
</evidence>
<name>A0A9D4ALD5_9ROSI</name>